<sequence length="80" mass="9547">LRNLFRRYEEEIRNGLKAISKGSRTSEKQMDELFNYFLYCLQPAIRNKIQIYSLESNYDLDDRSHSDITRVIISKISNEV</sequence>
<evidence type="ECO:0000313" key="2">
    <source>
        <dbReference type="Proteomes" id="UP000663836"/>
    </source>
</evidence>
<accession>A0A820KCR8</accession>
<name>A0A820KCR8_9BILA</name>
<dbReference type="Proteomes" id="UP000663836">
    <property type="component" value="Unassembled WGS sequence"/>
</dbReference>
<feature type="non-terminal residue" evidence="1">
    <location>
        <position position="1"/>
    </location>
</feature>
<dbReference type="AlphaFoldDB" id="A0A820KCR8"/>
<gene>
    <name evidence="1" type="ORF">JBS370_LOCUS41553</name>
</gene>
<comment type="caution">
    <text evidence="1">The sequence shown here is derived from an EMBL/GenBank/DDBJ whole genome shotgun (WGS) entry which is preliminary data.</text>
</comment>
<reference evidence="1" key="1">
    <citation type="submission" date="2021-02" db="EMBL/GenBank/DDBJ databases">
        <authorList>
            <person name="Nowell W R."/>
        </authorList>
    </citation>
    <scope>NUCLEOTIDE SEQUENCE</scope>
</reference>
<protein>
    <submittedName>
        <fullName evidence="1">Uncharacterized protein</fullName>
    </submittedName>
</protein>
<proteinExistence type="predicted"/>
<organism evidence="1 2">
    <name type="scientific">Rotaria sordida</name>
    <dbReference type="NCBI Taxonomy" id="392033"/>
    <lineage>
        <taxon>Eukaryota</taxon>
        <taxon>Metazoa</taxon>
        <taxon>Spiralia</taxon>
        <taxon>Gnathifera</taxon>
        <taxon>Rotifera</taxon>
        <taxon>Eurotatoria</taxon>
        <taxon>Bdelloidea</taxon>
        <taxon>Philodinida</taxon>
        <taxon>Philodinidae</taxon>
        <taxon>Rotaria</taxon>
    </lineage>
</organism>
<dbReference type="EMBL" id="CAJOBD010046878">
    <property type="protein sequence ID" value="CAF4338765.1"/>
    <property type="molecule type" value="Genomic_DNA"/>
</dbReference>
<evidence type="ECO:0000313" key="1">
    <source>
        <dbReference type="EMBL" id="CAF4338765.1"/>
    </source>
</evidence>